<dbReference type="PANTHER" id="PTHR43177:SF3">
    <property type="entry name" value="PROTEIN NRFC HOMOLOG"/>
    <property type="match status" value="1"/>
</dbReference>
<keyword evidence="1" id="KW-0004">4Fe-4S</keyword>
<evidence type="ECO:0000256" key="1">
    <source>
        <dbReference type="ARBA" id="ARBA00022485"/>
    </source>
</evidence>
<dbReference type="RefSeq" id="WP_019379175.1">
    <property type="nucleotide sequence ID" value="NZ_JACWEZ010000001.1"/>
</dbReference>
<dbReference type="InterPro" id="IPR054822">
    <property type="entry name" value="DsrO-like"/>
</dbReference>
<keyword evidence="7" id="KW-1185">Reference proteome</keyword>
<dbReference type="Pfam" id="PF16947">
    <property type="entry name" value="Ferredoxin_N"/>
    <property type="match status" value="1"/>
</dbReference>
<sequence>MLKQMLQTDWDRLANERLADPVNELEQSPYDTKLGLDMANDAKKVVAGSLNIEAFHKKYHSSLLGEFGNLFTQEPVKSDGSSSVKWGMVIDLQKCVGCDSCTVACKAENRTPPGISYNVVLEEEIGEFPNVAKVNLPMPCMHCDNPPCVQVCPVRATFKLDNGIVTIDNDRCIGCRYCIIACPYGARSYDFGESYEEEMLSFNDVTSPEYGIERGKREDRKTPIGTVRKCNFCLHRLERGEEPACVETCIGDARFFGNLNDPNSTVSKLANSPRAFRLKSESGAGPNVIYLK</sequence>
<evidence type="ECO:0000256" key="4">
    <source>
        <dbReference type="ARBA" id="ARBA00023014"/>
    </source>
</evidence>
<dbReference type="SUPFAM" id="SSF54862">
    <property type="entry name" value="4Fe-4S ferredoxins"/>
    <property type="match status" value="1"/>
</dbReference>
<organism evidence="6 7">
    <name type="scientific">Virgibacillus halodenitrificans</name>
    <name type="common">Bacillus halodenitrificans</name>
    <dbReference type="NCBI Taxonomy" id="1482"/>
    <lineage>
        <taxon>Bacteria</taxon>
        <taxon>Bacillati</taxon>
        <taxon>Bacillota</taxon>
        <taxon>Bacilli</taxon>
        <taxon>Bacillales</taxon>
        <taxon>Bacillaceae</taxon>
        <taxon>Virgibacillus</taxon>
    </lineage>
</organism>
<keyword evidence="4" id="KW-0411">Iron-sulfur</keyword>
<dbReference type="InterPro" id="IPR017900">
    <property type="entry name" value="4Fe4S_Fe_S_CS"/>
</dbReference>
<dbReference type="Gene3D" id="3.30.70.20">
    <property type="match status" value="2"/>
</dbReference>
<dbReference type="InterPro" id="IPR050954">
    <property type="entry name" value="ET_IronSulfur_Cluster-Binding"/>
</dbReference>
<comment type="caution">
    <text evidence="6">The sequence shown here is derived from an EMBL/GenBank/DDBJ whole genome shotgun (WGS) entry which is preliminary data.</text>
</comment>
<dbReference type="CDD" id="cd10551">
    <property type="entry name" value="PsrB"/>
    <property type="match status" value="1"/>
</dbReference>
<dbReference type="PROSITE" id="PS00198">
    <property type="entry name" value="4FE4S_FER_1"/>
    <property type="match status" value="1"/>
</dbReference>
<accession>A0ABR7VGI2</accession>
<gene>
    <name evidence="6" type="ORF">IC602_00385</name>
</gene>
<keyword evidence="2" id="KW-0479">Metal-binding</keyword>
<dbReference type="InterPro" id="IPR017896">
    <property type="entry name" value="4Fe4S_Fe-S-bd"/>
</dbReference>
<dbReference type="Proteomes" id="UP000621631">
    <property type="component" value="Unassembled WGS sequence"/>
</dbReference>
<dbReference type="NCBIfam" id="NF045797">
    <property type="entry name" value="DsrO"/>
    <property type="match status" value="1"/>
</dbReference>
<reference evidence="6 7" key="1">
    <citation type="submission" date="2020-09" db="EMBL/GenBank/DDBJ databases">
        <title>Draft Genome Sequences of Oil-Oxidizing Bacteria Halomonas titanicae, Marinobacter lutaoensis, and Virgibacillus halodenitrificans Isolated from Highly Saline Environments.</title>
        <authorList>
            <person name="Grouzdev D.S."/>
            <person name="Sokolova D.S."/>
            <person name="Semenova E.M."/>
            <person name="Borzenkov I.A."/>
            <person name="Bidzhieva S.K."/>
            <person name="Poltaraus A.B."/>
            <person name="Nazina T.N."/>
        </authorList>
    </citation>
    <scope>NUCLEOTIDE SEQUENCE [LARGE SCALE GENOMIC DNA]</scope>
    <source>
        <strain evidence="6 7">VKM B-3472D</strain>
    </source>
</reference>
<dbReference type="PANTHER" id="PTHR43177">
    <property type="entry name" value="PROTEIN NRFC"/>
    <property type="match status" value="1"/>
</dbReference>
<dbReference type="InterPro" id="IPR031604">
    <property type="entry name" value="Ferredoxin_N"/>
</dbReference>
<dbReference type="PROSITE" id="PS51379">
    <property type="entry name" value="4FE4S_FER_2"/>
    <property type="match status" value="2"/>
</dbReference>
<evidence type="ECO:0000256" key="3">
    <source>
        <dbReference type="ARBA" id="ARBA00023004"/>
    </source>
</evidence>
<name>A0ABR7VGI2_VIRHA</name>
<proteinExistence type="predicted"/>
<dbReference type="EMBL" id="JACWEZ010000001">
    <property type="protein sequence ID" value="MBD1221064.1"/>
    <property type="molecule type" value="Genomic_DNA"/>
</dbReference>
<feature type="domain" description="4Fe-4S ferredoxin-type" evidence="5">
    <location>
        <begin position="86"/>
        <end position="115"/>
    </location>
</feature>
<evidence type="ECO:0000313" key="6">
    <source>
        <dbReference type="EMBL" id="MBD1221064.1"/>
    </source>
</evidence>
<feature type="domain" description="4Fe-4S ferredoxin-type" evidence="5">
    <location>
        <begin position="163"/>
        <end position="192"/>
    </location>
</feature>
<keyword evidence="3" id="KW-0408">Iron</keyword>
<evidence type="ECO:0000259" key="5">
    <source>
        <dbReference type="PROSITE" id="PS51379"/>
    </source>
</evidence>
<dbReference type="Pfam" id="PF13247">
    <property type="entry name" value="Fer4_11"/>
    <property type="match status" value="2"/>
</dbReference>
<protein>
    <submittedName>
        <fullName evidence="6">4Fe-4S dicluster domain-containing protein</fullName>
    </submittedName>
</protein>
<evidence type="ECO:0000256" key="2">
    <source>
        <dbReference type="ARBA" id="ARBA00022723"/>
    </source>
</evidence>
<evidence type="ECO:0000313" key="7">
    <source>
        <dbReference type="Proteomes" id="UP000621631"/>
    </source>
</evidence>